<gene>
    <name evidence="1" type="ORF">GCM10007140_27370</name>
</gene>
<organism evidence="1 2">
    <name type="scientific">Priestia taiwanensis</name>
    <dbReference type="NCBI Taxonomy" id="1347902"/>
    <lineage>
        <taxon>Bacteria</taxon>
        <taxon>Bacillati</taxon>
        <taxon>Bacillota</taxon>
        <taxon>Bacilli</taxon>
        <taxon>Bacillales</taxon>
        <taxon>Bacillaceae</taxon>
        <taxon>Priestia</taxon>
    </lineage>
</organism>
<dbReference type="EMBL" id="BMFK01000002">
    <property type="protein sequence ID" value="GGE76157.1"/>
    <property type="molecule type" value="Genomic_DNA"/>
</dbReference>
<keyword evidence="2" id="KW-1185">Reference proteome</keyword>
<evidence type="ECO:0000313" key="1">
    <source>
        <dbReference type="EMBL" id="GGE76157.1"/>
    </source>
</evidence>
<protein>
    <submittedName>
        <fullName evidence="1">Uncharacterized protein</fullName>
    </submittedName>
</protein>
<reference evidence="1" key="1">
    <citation type="journal article" date="2014" name="Int. J. Syst. Evol. Microbiol.">
        <title>Complete genome sequence of Corynebacterium casei LMG S-19264T (=DSM 44701T), isolated from a smear-ripened cheese.</title>
        <authorList>
            <consortium name="US DOE Joint Genome Institute (JGI-PGF)"/>
            <person name="Walter F."/>
            <person name="Albersmeier A."/>
            <person name="Kalinowski J."/>
            <person name="Ruckert C."/>
        </authorList>
    </citation>
    <scope>NUCLEOTIDE SEQUENCE</scope>
    <source>
        <strain evidence="1">CGMCC 1.12698</strain>
    </source>
</reference>
<dbReference type="RefSeq" id="WP_188389043.1">
    <property type="nucleotide sequence ID" value="NZ_BMFK01000002.1"/>
</dbReference>
<sequence length="264" mass="30956">MSEKKYCKDCNKNVKHEEFHHQGNRCKKCRSQKSKNRIDALTGIQYAKHLLHQSCIRALERCRRNEKKHYRGVEIDWEKPLDMKNALMEKEDFWYEWLRLTEVYEISGRKDTLRPTLDRIEADIEKGGHYMLSNIQALPHGENTVKGVGTKCKVMFIKNLRPFRVADYESMEAVMKELGISGRNVLNVIKNSGRMHEIDSAYSVFVQTIDGQLKVQDTPSYKAVITMKKFLVDNVTGKEYLIGIRQNSFYTYGIWFNESQMMPE</sequence>
<accession>A0A917ER90</accession>
<evidence type="ECO:0000313" key="2">
    <source>
        <dbReference type="Proteomes" id="UP000605259"/>
    </source>
</evidence>
<dbReference type="Proteomes" id="UP000605259">
    <property type="component" value="Unassembled WGS sequence"/>
</dbReference>
<name>A0A917ER90_9BACI</name>
<comment type="caution">
    <text evidence="1">The sequence shown here is derived from an EMBL/GenBank/DDBJ whole genome shotgun (WGS) entry which is preliminary data.</text>
</comment>
<reference evidence="1" key="2">
    <citation type="submission" date="2020-09" db="EMBL/GenBank/DDBJ databases">
        <authorList>
            <person name="Sun Q."/>
            <person name="Zhou Y."/>
        </authorList>
    </citation>
    <scope>NUCLEOTIDE SEQUENCE</scope>
    <source>
        <strain evidence="1">CGMCC 1.12698</strain>
    </source>
</reference>
<proteinExistence type="predicted"/>
<dbReference type="AlphaFoldDB" id="A0A917ER90"/>